<keyword evidence="2" id="KW-1185">Reference proteome</keyword>
<comment type="caution">
    <text evidence="1">The sequence shown here is derived from an EMBL/GenBank/DDBJ whole genome shotgun (WGS) entry which is preliminary data.</text>
</comment>
<organism evidence="1 2">
    <name type="scientific">Diversispora eburnea</name>
    <dbReference type="NCBI Taxonomy" id="1213867"/>
    <lineage>
        <taxon>Eukaryota</taxon>
        <taxon>Fungi</taxon>
        <taxon>Fungi incertae sedis</taxon>
        <taxon>Mucoromycota</taxon>
        <taxon>Glomeromycotina</taxon>
        <taxon>Glomeromycetes</taxon>
        <taxon>Diversisporales</taxon>
        <taxon>Diversisporaceae</taxon>
        <taxon>Diversispora</taxon>
    </lineage>
</organism>
<dbReference type="Proteomes" id="UP000789706">
    <property type="component" value="Unassembled WGS sequence"/>
</dbReference>
<sequence length="40" mass="4542">MSVSLEPCDLHPTKNPIINRLHHPPPTNQLFLTDINIVPE</sequence>
<accession>A0A9N8UZM2</accession>
<proteinExistence type="predicted"/>
<reference evidence="1" key="1">
    <citation type="submission" date="2021-06" db="EMBL/GenBank/DDBJ databases">
        <authorList>
            <person name="Kallberg Y."/>
            <person name="Tangrot J."/>
            <person name="Rosling A."/>
        </authorList>
    </citation>
    <scope>NUCLEOTIDE SEQUENCE</scope>
    <source>
        <strain evidence="1">AZ414A</strain>
    </source>
</reference>
<evidence type="ECO:0000313" key="2">
    <source>
        <dbReference type="Proteomes" id="UP000789706"/>
    </source>
</evidence>
<name>A0A9N8UZM2_9GLOM</name>
<dbReference type="AlphaFoldDB" id="A0A9N8UZM2"/>
<protein>
    <submittedName>
        <fullName evidence="1">9350_t:CDS:1</fullName>
    </submittedName>
</protein>
<evidence type="ECO:0000313" key="1">
    <source>
        <dbReference type="EMBL" id="CAG8436053.1"/>
    </source>
</evidence>
<gene>
    <name evidence="1" type="ORF">DEBURN_LOCUS954</name>
</gene>
<dbReference type="EMBL" id="CAJVPK010000035">
    <property type="protein sequence ID" value="CAG8436053.1"/>
    <property type="molecule type" value="Genomic_DNA"/>
</dbReference>